<protein>
    <recommendedName>
        <fullName evidence="4">DUF11 domain-containing protein</fullName>
    </recommendedName>
</protein>
<keyword evidence="3" id="KW-1185">Reference proteome</keyword>
<reference evidence="2 3" key="1">
    <citation type="journal article" date="1999" name="Science">
        <title>Genome sequence of the radioresistant bacterium Deinococcus radiodurans R1.</title>
        <authorList>
            <person name="White O."/>
            <person name="Eisen J.A."/>
            <person name="Heidelberg J.F."/>
            <person name="Hickey E.K."/>
            <person name="Peterson J.D."/>
            <person name="Dodson R.J."/>
            <person name="Haft D.H."/>
            <person name="Gwinn M.L."/>
            <person name="Nelson W.C."/>
            <person name="Richardson D.L."/>
            <person name="Moffat K.S."/>
            <person name="Qin H."/>
            <person name="Jiang L."/>
            <person name="Pamphile W."/>
            <person name="Crosby M."/>
            <person name="Shen M."/>
            <person name="Vamathevan J.J."/>
            <person name="Lam P."/>
            <person name="McDonald L."/>
            <person name="Utterback T."/>
            <person name="Zalewski C."/>
            <person name="Makarova K.S."/>
            <person name="Aravind L."/>
            <person name="Daly M.J."/>
            <person name="Minton K.W."/>
            <person name="Fleischmann R.D."/>
            <person name="Ketchum K.A."/>
            <person name="Nelson K.E."/>
            <person name="Salzberg S."/>
            <person name="Smith H.O."/>
            <person name="Venter J.C."/>
            <person name="Fraser C.M."/>
        </authorList>
    </citation>
    <scope>NUCLEOTIDE SEQUENCE [LARGE SCALE GENOMIC DNA]</scope>
    <source>
        <strain evidence="3">ATCC 13939 / DSM 20539 / JCM 16871 / LMG 4051 / NBRC 15346 / NCIMB 9279 / R1 / VKM B-1422</strain>
    </source>
</reference>
<dbReference type="Gene3D" id="2.60.40.10">
    <property type="entry name" value="Immunoglobulins"/>
    <property type="match status" value="1"/>
</dbReference>
<dbReference type="RefSeq" id="WP_010888536.1">
    <property type="nucleotide sequence ID" value="NC_001263.1"/>
</dbReference>
<dbReference type="InterPro" id="IPR013783">
    <property type="entry name" value="Ig-like_fold"/>
</dbReference>
<evidence type="ECO:0000313" key="2">
    <source>
        <dbReference type="EMBL" id="AAF11460.1"/>
    </source>
</evidence>
<dbReference type="PIR" id="F75339">
    <property type="entry name" value="F75339"/>
</dbReference>
<proteinExistence type="predicted"/>
<dbReference type="OrthoDB" id="74271at2"/>
<dbReference type="EnsemblBacteria" id="AAF11460">
    <property type="protein sequence ID" value="AAF11460"/>
    <property type="gene ID" value="DR_1901"/>
</dbReference>
<feature type="signal peptide" evidence="1">
    <location>
        <begin position="1"/>
        <end position="23"/>
    </location>
</feature>
<dbReference type="GO" id="GO:0003810">
    <property type="term" value="F:protein-glutamine gamma-glutamyltransferase activity"/>
    <property type="evidence" value="ECO:0007669"/>
    <property type="project" value="InterPro"/>
</dbReference>
<accession>Q9RT64</accession>
<feature type="chain" id="PRO_5009974241" description="DUF11 domain-containing protein" evidence="1">
    <location>
        <begin position="24"/>
        <end position="162"/>
    </location>
</feature>
<dbReference type="SUPFAM" id="SSF49309">
    <property type="entry name" value="Transglutaminase, two C-terminal domains"/>
    <property type="match status" value="1"/>
</dbReference>
<evidence type="ECO:0000256" key="1">
    <source>
        <dbReference type="SAM" id="SignalP"/>
    </source>
</evidence>
<dbReference type="GeneID" id="69518141"/>
<evidence type="ECO:0008006" key="4">
    <source>
        <dbReference type="Google" id="ProtNLM"/>
    </source>
</evidence>
<dbReference type="HOGENOM" id="CLU_1675031_0_0_0"/>
<gene>
    <name evidence="2" type="ordered locus">DR_1901</name>
</gene>
<sequence length="162" mass="16376">MFNTRKSALVIAALLSLGAPALAGTSSTQTDYDNATLSLSADGTYAQAVSFSVPSTTVTLSAEQIRPGNSFTLSIPVTNTTDRDINVSAVAQAPSGTGAAHLKVSGVSTTATIKPGEDATLTFTLTFDNSTDAAQAGQTVQVVFDVSATANMNNTSSSGSSF</sequence>
<dbReference type="KEGG" id="dra:DR_1901"/>
<dbReference type="AlphaFoldDB" id="Q9RT64"/>
<dbReference type="Proteomes" id="UP000002524">
    <property type="component" value="Chromosome 1"/>
</dbReference>
<dbReference type="PATRIC" id="fig|243230.17.peg.2116"/>
<evidence type="ECO:0000313" key="3">
    <source>
        <dbReference type="Proteomes" id="UP000002524"/>
    </source>
</evidence>
<dbReference type="STRING" id="243230.DR_1901"/>
<dbReference type="InterPro" id="IPR036238">
    <property type="entry name" value="Transglutaminase_C_sf"/>
</dbReference>
<organism evidence="2 3">
    <name type="scientific">Deinococcus radiodurans (strain ATCC 13939 / DSM 20539 / JCM 16871 / CCUG 27074 / LMG 4051 / NBRC 15346 / NCIMB 9279 / VKM B-1422 / R1)</name>
    <dbReference type="NCBI Taxonomy" id="243230"/>
    <lineage>
        <taxon>Bacteria</taxon>
        <taxon>Thermotogati</taxon>
        <taxon>Deinococcota</taxon>
        <taxon>Deinococci</taxon>
        <taxon>Deinococcales</taxon>
        <taxon>Deinococcaceae</taxon>
        <taxon>Deinococcus</taxon>
    </lineage>
</organism>
<dbReference type="EMBL" id="AE000513">
    <property type="protein sequence ID" value="AAF11460.1"/>
    <property type="molecule type" value="Genomic_DNA"/>
</dbReference>
<dbReference type="InParanoid" id="Q9RT64"/>
<keyword evidence="1" id="KW-0732">Signal</keyword>
<dbReference type="PaxDb" id="243230-DR_1901"/>
<name>Q9RT64_DEIRA</name>